<keyword evidence="6" id="KW-1185">Reference proteome</keyword>
<accession>A0A516PU03</accession>
<dbReference type="Proteomes" id="UP000319263">
    <property type="component" value="Chromosome"/>
</dbReference>
<evidence type="ECO:0000313" key="6">
    <source>
        <dbReference type="Proteomes" id="UP000319263"/>
    </source>
</evidence>
<dbReference type="KEGG" id="mik:FOE78_00960"/>
<protein>
    <submittedName>
        <fullName evidence="5">Pyridoxal-phosphate dependent enzyme</fullName>
    </submittedName>
</protein>
<dbReference type="InterPro" id="IPR001926">
    <property type="entry name" value="TrpB-like_PALP"/>
</dbReference>
<dbReference type="GO" id="GO:0003941">
    <property type="term" value="F:L-serine ammonia-lyase activity"/>
    <property type="evidence" value="ECO:0007669"/>
    <property type="project" value="TreeGrafter"/>
</dbReference>
<dbReference type="GO" id="GO:0009097">
    <property type="term" value="P:isoleucine biosynthetic process"/>
    <property type="evidence" value="ECO:0007669"/>
    <property type="project" value="TreeGrafter"/>
</dbReference>
<comment type="cofactor">
    <cofactor evidence="1">
        <name>pyridoxal 5'-phosphate</name>
        <dbReference type="ChEBI" id="CHEBI:597326"/>
    </cofactor>
</comment>
<reference evidence="5 6" key="1">
    <citation type="submission" date="2019-07" db="EMBL/GenBank/DDBJ databases">
        <title>Microlunatus dokdonensis sp. nov. isolated from the rhizospheric soil of the wild plant Elymus tsukushiensis.</title>
        <authorList>
            <person name="Ghim S.-Y."/>
            <person name="Hwang Y.-J."/>
            <person name="Son J.-S."/>
            <person name="Shin J.-H."/>
        </authorList>
    </citation>
    <scope>NUCLEOTIDE SEQUENCE [LARGE SCALE GENOMIC DNA]</scope>
    <source>
        <strain evidence="5 6">KUDC0627</strain>
    </source>
</reference>
<dbReference type="PROSITE" id="PS00165">
    <property type="entry name" value="DEHYDRATASE_SER_THR"/>
    <property type="match status" value="1"/>
</dbReference>
<keyword evidence="3" id="KW-0456">Lyase</keyword>
<dbReference type="GO" id="GO:0004794">
    <property type="term" value="F:threonine deaminase activity"/>
    <property type="evidence" value="ECO:0007669"/>
    <property type="project" value="TreeGrafter"/>
</dbReference>
<dbReference type="PANTHER" id="PTHR48078">
    <property type="entry name" value="THREONINE DEHYDRATASE, MITOCHONDRIAL-RELATED"/>
    <property type="match status" value="1"/>
</dbReference>
<dbReference type="GO" id="GO:0006567">
    <property type="term" value="P:L-threonine catabolic process"/>
    <property type="evidence" value="ECO:0007669"/>
    <property type="project" value="TreeGrafter"/>
</dbReference>
<dbReference type="InterPro" id="IPR036052">
    <property type="entry name" value="TrpB-like_PALP_sf"/>
</dbReference>
<gene>
    <name evidence="5" type="ORF">FOE78_00960</name>
</gene>
<dbReference type="EMBL" id="CP041692">
    <property type="protein sequence ID" value="QDP94675.1"/>
    <property type="molecule type" value="Genomic_DNA"/>
</dbReference>
<dbReference type="GO" id="GO:0006565">
    <property type="term" value="P:L-serine catabolic process"/>
    <property type="evidence" value="ECO:0007669"/>
    <property type="project" value="TreeGrafter"/>
</dbReference>
<evidence type="ECO:0000313" key="5">
    <source>
        <dbReference type="EMBL" id="QDP94675.1"/>
    </source>
</evidence>
<evidence type="ECO:0000256" key="3">
    <source>
        <dbReference type="ARBA" id="ARBA00023239"/>
    </source>
</evidence>
<dbReference type="PANTHER" id="PTHR48078:SF6">
    <property type="entry name" value="L-THREONINE DEHYDRATASE CATABOLIC TDCB"/>
    <property type="match status" value="1"/>
</dbReference>
<dbReference type="SUPFAM" id="SSF53686">
    <property type="entry name" value="Tryptophan synthase beta subunit-like PLP-dependent enzymes"/>
    <property type="match status" value="1"/>
</dbReference>
<name>A0A516PU03_9ACTN</name>
<dbReference type="Pfam" id="PF00291">
    <property type="entry name" value="PALP"/>
    <property type="match status" value="1"/>
</dbReference>
<sequence>MIAGYRCPRDGRTSAASELAWRCPDCGGPWDLDFTAGVVEHDQLPQRVNSLWRYAEALPLVDPKISFGEGRTPLVSITDRLSVKLDYLMPTLSFKDRGAVMLLEAARRLRPARVIADSSGNAGTAVAAYAARAGLPARIYVPASTSAKKIEQVRAHGAEVMIIDGDREATATAAQQAADEDGSFYASHVYNPYFLHGTKTYGYELWEDLGGRLPEVVVLPVGNGTLVLGVALAIAELVDHGLTDQRPRLVAVQAESVAPLARARAAGLTELPPGYAHGAETITEGIAIAEPARAEQILRAVDESYGDIVTVDDDEVRAAQRDLAGRGLYVEATAAACWAAVRHAEQTDDGQLGWRLLRDHETVAPLCGAGLKTGLA</sequence>
<proteinExistence type="predicted"/>
<dbReference type="InterPro" id="IPR000634">
    <property type="entry name" value="Ser/Thr_deHydtase_PyrdxlP-BS"/>
</dbReference>
<keyword evidence="2" id="KW-0663">Pyridoxal phosphate</keyword>
<dbReference type="AlphaFoldDB" id="A0A516PU03"/>
<organism evidence="5 6">
    <name type="scientific">Microlunatus elymi</name>
    <dbReference type="NCBI Taxonomy" id="2596828"/>
    <lineage>
        <taxon>Bacteria</taxon>
        <taxon>Bacillati</taxon>
        <taxon>Actinomycetota</taxon>
        <taxon>Actinomycetes</taxon>
        <taxon>Propionibacteriales</taxon>
        <taxon>Propionibacteriaceae</taxon>
        <taxon>Microlunatus</taxon>
    </lineage>
</organism>
<feature type="domain" description="Tryptophan synthase beta chain-like PALP" evidence="4">
    <location>
        <begin position="65"/>
        <end position="347"/>
    </location>
</feature>
<evidence type="ECO:0000256" key="1">
    <source>
        <dbReference type="ARBA" id="ARBA00001933"/>
    </source>
</evidence>
<dbReference type="GO" id="GO:0030170">
    <property type="term" value="F:pyridoxal phosphate binding"/>
    <property type="evidence" value="ECO:0007669"/>
    <property type="project" value="InterPro"/>
</dbReference>
<evidence type="ECO:0000259" key="4">
    <source>
        <dbReference type="Pfam" id="PF00291"/>
    </source>
</evidence>
<dbReference type="RefSeq" id="WP_143984664.1">
    <property type="nucleotide sequence ID" value="NZ_CP041692.1"/>
</dbReference>
<dbReference type="InterPro" id="IPR050147">
    <property type="entry name" value="Ser/Thr_Dehydratase"/>
</dbReference>
<evidence type="ECO:0000256" key="2">
    <source>
        <dbReference type="ARBA" id="ARBA00022898"/>
    </source>
</evidence>
<dbReference type="OrthoDB" id="9778118at2"/>
<dbReference type="Gene3D" id="3.40.50.1100">
    <property type="match status" value="2"/>
</dbReference>